<protein>
    <recommendedName>
        <fullName evidence="3">Deacetylase sirtuin-type domain-containing protein</fullName>
    </recommendedName>
</protein>
<gene>
    <name evidence="1" type="ORF">CYCCA115_LOCUS2375</name>
</gene>
<organism evidence="1 2">
    <name type="scientific">Cylindrotheca closterium</name>
    <dbReference type="NCBI Taxonomy" id="2856"/>
    <lineage>
        <taxon>Eukaryota</taxon>
        <taxon>Sar</taxon>
        <taxon>Stramenopiles</taxon>
        <taxon>Ochrophyta</taxon>
        <taxon>Bacillariophyta</taxon>
        <taxon>Bacillariophyceae</taxon>
        <taxon>Bacillariophycidae</taxon>
        <taxon>Bacillariales</taxon>
        <taxon>Bacillariaceae</taxon>
        <taxon>Cylindrotheca</taxon>
    </lineage>
</organism>
<evidence type="ECO:0008006" key="3">
    <source>
        <dbReference type="Google" id="ProtNLM"/>
    </source>
</evidence>
<name>A0AAD2CJG6_9STRA</name>
<dbReference type="EMBL" id="CAKOGP040000147">
    <property type="protein sequence ID" value="CAJ1931409.1"/>
    <property type="molecule type" value="Genomic_DNA"/>
</dbReference>
<accession>A0AAD2CJG6</accession>
<proteinExistence type="predicted"/>
<reference evidence="1" key="1">
    <citation type="submission" date="2023-08" db="EMBL/GenBank/DDBJ databases">
        <authorList>
            <person name="Audoor S."/>
            <person name="Bilcke G."/>
        </authorList>
    </citation>
    <scope>NUCLEOTIDE SEQUENCE</scope>
</reference>
<comment type="caution">
    <text evidence="1">The sequence shown here is derived from an EMBL/GenBank/DDBJ whole genome shotgun (WGS) entry which is preliminary data.</text>
</comment>
<keyword evidence="2" id="KW-1185">Reference proteome</keyword>
<dbReference type="Proteomes" id="UP001295423">
    <property type="component" value="Unassembled WGS sequence"/>
</dbReference>
<sequence>MFGNVRGGGWFLHHKYAHQAERIQQWMQAKIDGGIDQPIVAIVEIGAGFNTPTVTRFPVESFARELGDRARFIRINPTEPEVPEDLTAVSLEEGWQVLLDVAKSSGVQIKGSKEADERNIKNDLKHSSLLVPKATSLSCRRYFGHFDWRRFLDQLRRD</sequence>
<evidence type="ECO:0000313" key="1">
    <source>
        <dbReference type="EMBL" id="CAJ1931409.1"/>
    </source>
</evidence>
<dbReference type="AlphaFoldDB" id="A0AAD2CJG6"/>
<evidence type="ECO:0000313" key="2">
    <source>
        <dbReference type="Proteomes" id="UP001295423"/>
    </source>
</evidence>